<evidence type="ECO:0008006" key="4">
    <source>
        <dbReference type="Google" id="ProtNLM"/>
    </source>
</evidence>
<name>A0AAW0ATN5_9AGAR</name>
<dbReference type="EMBL" id="JAWWNJ010000050">
    <property type="protein sequence ID" value="KAK7016480.1"/>
    <property type="molecule type" value="Genomic_DNA"/>
</dbReference>
<evidence type="ECO:0000313" key="2">
    <source>
        <dbReference type="EMBL" id="KAK7016480.1"/>
    </source>
</evidence>
<feature type="compositionally biased region" description="Polar residues" evidence="1">
    <location>
        <begin position="1"/>
        <end position="19"/>
    </location>
</feature>
<feature type="compositionally biased region" description="Pro residues" evidence="1">
    <location>
        <begin position="73"/>
        <end position="97"/>
    </location>
</feature>
<sequence length="441" mass="46967">MFHPSFTQAGATNPGNPWSQHHGFAPSQPDPQFVTPPQSTYVIPPSAPTHQHAPVHGVSQNQMPPVTLHAPRYHPPPLYPQYGAPPPVPPGHPPAPVPLSASGHIADLGPVPKPFSLLSSGWTDADKLALERYNWIPWSQRVKNQLGMASGAWRFLERGNPCPSFQVYPAHYRAWIDADMVVRCFLSEVCAVTERPYFEHCKSAAEVWETLLTRHTCRGPMGQIEALRSFLSVELSSDPKSWATPLTALRDLNSAIWASGTPDPDSFHLTGLLIALSRHNDGFVRGLVAQPDLTLASALRSVAALMAQPATAGTGGFAFAATSNPRPPPKKFAGKREICSTPNCATAGTHTWPYCTAPGGGMAGKPVSEAQAKAREDRHAQRAANGGNHIKRNAAGAAYTTLGGVDYLLTPSVPPPAVPAAPAATAHIAQLVTDPLPPADA</sequence>
<comment type="caution">
    <text evidence="2">The sequence shown here is derived from an EMBL/GenBank/DDBJ whole genome shotgun (WGS) entry which is preliminary data.</text>
</comment>
<protein>
    <recommendedName>
        <fullName evidence="4">Gag protein</fullName>
    </recommendedName>
</protein>
<evidence type="ECO:0000256" key="1">
    <source>
        <dbReference type="SAM" id="MobiDB-lite"/>
    </source>
</evidence>
<organism evidence="2 3">
    <name type="scientific">Favolaschia claudopus</name>
    <dbReference type="NCBI Taxonomy" id="2862362"/>
    <lineage>
        <taxon>Eukaryota</taxon>
        <taxon>Fungi</taxon>
        <taxon>Dikarya</taxon>
        <taxon>Basidiomycota</taxon>
        <taxon>Agaricomycotina</taxon>
        <taxon>Agaricomycetes</taxon>
        <taxon>Agaricomycetidae</taxon>
        <taxon>Agaricales</taxon>
        <taxon>Marasmiineae</taxon>
        <taxon>Mycenaceae</taxon>
        <taxon>Favolaschia</taxon>
    </lineage>
</organism>
<feature type="region of interest" description="Disordered" evidence="1">
    <location>
        <begin position="1"/>
        <end position="101"/>
    </location>
</feature>
<keyword evidence="3" id="KW-1185">Reference proteome</keyword>
<accession>A0AAW0ATN5</accession>
<dbReference type="AlphaFoldDB" id="A0AAW0ATN5"/>
<gene>
    <name evidence="2" type="ORF">R3P38DRAFT_2541990</name>
</gene>
<proteinExistence type="predicted"/>
<feature type="non-terminal residue" evidence="2">
    <location>
        <position position="441"/>
    </location>
</feature>
<evidence type="ECO:0000313" key="3">
    <source>
        <dbReference type="Proteomes" id="UP001362999"/>
    </source>
</evidence>
<dbReference type="Proteomes" id="UP001362999">
    <property type="component" value="Unassembled WGS sequence"/>
</dbReference>
<reference evidence="2 3" key="1">
    <citation type="journal article" date="2024" name="J Genomics">
        <title>Draft genome sequencing and assembly of Favolaschia claudopus CIRM-BRFM 2984 isolated from oak limbs.</title>
        <authorList>
            <person name="Navarro D."/>
            <person name="Drula E."/>
            <person name="Chaduli D."/>
            <person name="Cazenave R."/>
            <person name="Ahrendt S."/>
            <person name="Wang J."/>
            <person name="Lipzen A."/>
            <person name="Daum C."/>
            <person name="Barry K."/>
            <person name="Grigoriev I.V."/>
            <person name="Favel A."/>
            <person name="Rosso M.N."/>
            <person name="Martin F."/>
        </authorList>
    </citation>
    <scope>NUCLEOTIDE SEQUENCE [LARGE SCALE GENOMIC DNA]</scope>
    <source>
        <strain evidence="2 3">CIRM-BRFM 2984</strain>
    </source>
</reference>